<comment type="subunit">
    <text evidence="12">Component of the mitochondrial contact site and cristae organizing system (MICOS) complex.</text>
</comment>
<feature type="transmembrane region" description="Helical" evidence="12">
    <location>
        <begin position="43"/>
        <end position="64"/>
    </location>
</feature>
<comment type="function">
    <text evidence="11">Component of the MICOS complex, a large protein complex of the mitochondrial inner membrane that plays crucial roles in the maintenance of crista junctions, inner membrane architecture, and formation of contact sites to the outer membrane. Plays a role in keeping cristae membranes connected to the inner boundary membrane. Also promotes protein import via the mitochondrial intermembrane space assembly (MIA) pathway.</text>
</comment>
<evidence type="ECO:0000256" key="2">
    <source>
        <dbReference type="ARBA" id="ARBA00010877"/>
    </source>
</evidence>
<evidence type="ECO:0000313" key="14">
    <source>
        <dbReference type="Proteomes" id="UP000191144"/>
    </source>
</evidence>
<dbReference type="PANTHER" id="PTHR15415">
    <property type="entry name" value="MITOFILIN"/>
    <property type="match status" value="1"/>
</dbReference>
<protein>
    <recommendedName>
        <fullName evidence="3 12">MICOS complex subunit MIC60</fullName>
    </recommendedName>
    <alternativeName>
        <fullName evidence="12">Mitofilin</fullName>
    </alternativeName>
</protein>
<keyword evidence="14" id="KW-1185">Reference proteome</keyword>
<keyword evidence="10 12" id="KW-0472">Membrane</keyword>
<evidence type="ECO:0000313" key="13">
    <source>
        <dbReference type="EMBL" id="SCV02645.1"/>
    </source>
</evidence>
<evidence type="ECO:0000256" key="3">
    <source>
        <dbReference type="ARBA" id="ARBA00018116"/>
    </source>
</evidence>
<evidence type="ECO:0000256" key="10">
    <source>
        <dbReference type="ARBA" id="ARBA00023136"/>
    </source>
</evidence>
<dbReference type="GO" id="GO:0042407">
    <property type="term" value="P:cristae formation"/>
    <property type="evidence" value="ECO:0007669"/>
    <property type="project" value="TreeGrafter"/>
</dbReference>
<dbReference type="InterPro" id="IPR019133">
    <property type="entry name" value="MIC60"/>
</dbReference>
<dbReference type="Pfam" id="PF09731">
    <property type="entry name" value="Mitofilin"/>
    <property type="match status" value="1"/>
</dbReference>
<dbReference type="GO" id="GO:0061617">
    <property type="term" value="C:MICOS complex"/>
    <property type="evidence" value="ECO:0007669"/>
    <property type="project" value="TreeGrafter"/>
</dbReference>
<evidence type="ECO:0000256" key="6">
    <source>
        <dbReference type="ARBA" id="ARBA00022946"/>
    </source>
</evidence>
<sequence>MLRSRNGVDCARLAKLAFRSQVPRGMATFQGEPLKRSHPLRSFVIRATLAITGFYAGGVALSVYNDQFGELFCDNVPLAESLVELYESYRDESFQASRMSLDDLKNKFGELGTKTDLIPARGADSVVTTQEVAALPTSQEKSVAEEVLVKLRLPLVEIDNKSNPRFQQLLQSVNDDIQKINEQSLVLPEDTYNAVGDAYSKLNSALQTLERSFQRDLSESLATQYGEASEELRNQYELRLKTREVELTEQFLQEFNAFKAQLEMRSSEELSTALRANEQALLAKQSNEVALLSIKQVEEFNKILAEKLDKERQGRLSKLEELDTSVRGLTEAIDQVDSLVMRSEVVSQLALLTSLLKNKLQTGSDHSVKLDSELARLKTLWDILPGKPSKCCKSKQVQLLDVVIPQLDTLTSKQQILSNEQLHNRWELLQKDLQTSSLLPPNAGILGHATAKFFSLFLFQKNGVSTDNDIDSVLARVSLNLTLSKLDQAVEEVVALKGWPRVLCEEWVQDARRKLEIETLVDVLDCEVRSL</sequence>
<evidence type="ECO:0000256" key="7">
    <source>
        <dbReference type="ARBA" id="ARBA00022989"/>
    </source>
</evidence>
<keyword evidence="8" id="KW-0175">Coiled coil</keyword>
<dbReference type="EMBL" id="LT598480">
    <property type="protein sequence ID" value="SCV02645.1"/>
    <property type="molecule type" value="Genomic_DNA"/>
</dbReference>
<comment type="similarity">
    <text evidence="2 12">Belongs to the MICOS complex subunit Mic60 family.</text>
</comment>
<reference evidence="14" key="1">
    <citation type="submission" date="2016-03" db="EMBL/GenBank/DDBJ databases">
        <authorList>
            <person name="Devillers Hugo."/>
        </authorList>
    </citation>
    <scope>NUCLEOTIDE SEQUENCE [LARGE SCALE GENOMIC DNA]</scope>
</reference>
<dbReference type="AlphaFoldDB" id="A0A1G4KDT5"/>
<organism evidence="13 14">
    <name type="scientific">Lachancea meyersii CBS 8951</name>
    <dbReference type="NCBI Taxonomy" id="1266667"/>
    <lineage>
        <taxon>Eukaryota</taxon>
        <taxon>Fungi</taxon>
        <taxon>Dikarya</taxon>
        <taxon>Ascomycota</taxon>
        <taxon>Saccharomycotina</taxon>
        <taxon>Saccharomycetes</taxon>
        <taxon>Saccharomycetales</taxon>
        <taxon>Saccharomycetaceae</taxon>
        <taxon>Lachancea</taxon>
    </lineage>
</organism>
<evidence type="ECO:0000256" key="4">
    <source>
        <dbReference type="ARBA" id="ARBA00022692"/>
    </source>
</evidence>
<dbReference type="PANTHER" id="PTHR15415:SF7">
    <property type="entry name" value="MICOS COMPLEX SUBUNIT MIC60"/>
    <property type="match status" value="1"/>
</dbReference>
<evidence type="ECO:0000256" key="5">
    <source>
        <dbReference type="ARBA" id="ARBA00022792"/>
    </source>
</evidence>
<proteinExistence type="inferred from homology"/>
<gene>
    <name evidence="13" type="ORF">LAME_0H03708G</name>
</gene>
<dbReference type="OrthoDB" id="10261039at2759"/>
<evidence type="ECO:0000256" key="8">
    <source>
        <dbReference type="ARBA" id="ARBA00023054"/>
    </source>
</evidence>
<keyword evidence="4 12" id="KW-0812">Transmembrane</keyword>
<evidence type="ECO:0000256" key="1">
    <source>
        <dbReference type="ARBA" id="ARBA00004434"/>
    </source>
</evidence>
<evidence type="ECO:0000256" key="11">
    <source>
        <dbReference type="ARBA" id="ARBA00025571"/>
    </source>
</evidence>
<keyword evidence="5 12" id="KW-0999">Mitochondrion inner membrane</keyword>
<keyword evidence="9 12" id="KW-0496">Mitochondrion</keyword>
<dbReference type="Proteomes" id="UP000191144">
    <property type="component" value="Chromosome H"/>
</dbReference>
<keyword evidence="6" id="KW-0809">Transit peptide</keyword>
<evidence type="ECO:0000256" key="9">
    <source>
        <dbReference type="ARBA" id="ARBA00023128"/>
    </source>
</evidence>
<name>A0A1G4KDT5_9SACH</name>
<comment type="subcellular location">
    <subcellularLocation>
        <location evidence="1 12">Mitochondrion inner membrane</location>
        <topology evidence="1 12">Single-pass membrane protein</topology>
    </subcellularLocation>
</comment>
<keyword evidence="7 12" id="KW-1133">Transmembrane helix</keyword>
<evidence type="ECO:0000256" key="12">
    <source>
        <dbReference type="RuleBase" id="RU363000"/>
    </source>
</evidence>
<accession>A0A1G4KDT5</accession>